<dbReference type="EMBL" id="JADOES010000048">
    <property type="protein sequence ID" value="MBT9317480.1"/>
    <property type="molecule type" value="Genomic_DNA"/>
</dbReference>
<dbReference type="InterPro" id="IPR035994">
    <property type="entry name" value="Nucleoside_phosphorylase_sf"/>
</dbReference>
<reference evidence="3" key="1">
    <citation type="submission" date="2020-11" db="EMBL/GenBank/DDBJ databases">
        <authorList>
            <person name="Konstantinou D."/>
            <person name="Gkelis S."/>
            <person name="Popin R."/>
            <person name="Fewer D."/>
            <person name="Sivonen K."/>
        </authorList>
    </citation>
    <scope>NUCLEOTIDE SEQUENCE</scope>
    <source>
        <strain evidence="3">TAU-MAC 1115</strain>
    </source>
</reference>
<dbReference type="InterPro" id="IPR045450">
    <property type="entry name" value="VMAP_C"/>
</dbReference>
<feature type="domain" description="vWA-MoxR associated protein C-terminal" evidence="2">
    <location>
        <begin position="426"/>
        <end position="618"/>
    </location>
</feature>
<organism evidence="3 4">
    <name type="scientific">Leptothoe spongobia TAU-MAC 1115</name>
    <dbReference type="NCBI Taxonomy" id="1967444"/>
    <lineage>
        <taxon>Bacteria</taxon>
        <taxon>Bacillati</taxon>
        <taxon>Cyanobacteriota</taxon>
        <taxon>Cyanophyceae</taxon>
        <taxon>Nodosilineales</taxon>
        <taxon>Cymatolegaceae</taxon>
        <taxon>Leptothoe</taxon>
        <taxon>Leptothoe spongobia</taxon>
    </lineage>
</organism>
<dbReference type="PANTHER" id="PTHR46832:SF1">
    <property type="entry name" value="5'-METHYLTHIOADENOSINE_S-ADENOSYLHOMOCYSTEINE NUCLEOSIDASE"/>
    <property type="match status" value="1"/>
</dbReference>
<keyword evidence="4" id="KW-1185">Reference proteome</keyword>
<dbReference type="GO" id="GO:0009116">
    <property type="term" value="P:nucleoside metabolic process"/>
    <property type="evidence" value="ECO:0007669"/>
    <property type="project" value="InterPro"/>
</dbReference>
<feature type="domain" description="Nucleoside phosphorylase" evidence="1">
    <location>
        <begin position="6"/>
        <end position="236"/>
    </location>
</feature>
<dbReference type="Pfam" id="PF01048">
    <property type="entry name" value="PNP_UDP_1"/>
    <property type="match status" value="1"/>
</dbReference>
<dbReference type="SUPFAM" id="SSF53167">
    <property type="entry name" value="Purine and uridine phosphorylases"/>
    <property type="match status" value="1"/>
</dbReference>
<proteinExistence type="predicted"/>
<sequence>MPHLRAVILTAISTEFKAVRALLTNSQRVKHPEGNIYEQGTFTANQRTWAIGIAEIGKGDPTAASQTERAITFFKPHVILFVGVAGGMKDVKLGDVVASTKIYGYESGKAAETFKTRPEIGLSSFALEEEAKAEVRSDAQAWLKRLANTPDVVPRAWVGPIAAGEKVISSKKSSVYRFLKAEYSDSLAVEMEGYGFLQTVQKRQQPVSAMVVRGISDLIDGKNDDPNQPPEDVRQATASHHASAFAFQILANFEPNVGLLGSQTPTYQVAADSWEQVFSSFSDSDVPRVAPLCRQIFEEVLTAEKVAFAYPEFAQLETVQGLKQLLTRADDLSLAVTWIGRVIEEFKYPSDGAEVRPVPAKLQAWYDDHRPVEPEPEPQEKSPGYLLVTLEPKDDEDTVAIRAEFDDGTGHVTTDLLPPDAQCSLDDPNDTLSKHLSVAVGKAKGVKTIEFFLSWRHFDRPVHEWKVKAGLGKPKELKQFRNTVVRSLDRLILEDFSDEWLECLQNKLIRLRKCCDQELLTLSHPVTDLDFEALAEDLPEGCDTLILKLLTALPDDHEDLEQLMATVLWSGIPLWFWSYGAPADTTKLLDHIDTLLRASYLKDSATFAEVIRKERTRLPDLGLLCDCPHRLPVLVDWKNGRLRQPTA</sequence>
<evidence type="ECO:0000259" key="2">
    <source>
        <dbReference type="Pfam" id="PF20028"/>
    </source>
</evidence>
<name>A0A947DI68_9CYAN</name>
<accession>A0A947DI68</accession>
<dbReference type="Proteomes" id="UP000717364">
    <property type="component" value="Unassembled WGS sequence"/>
</dbReference>
<comment type="caution">
    <text evidence="3">The sequence shown here is derived from an EMBL/GenBank/DDBJ whole genome shotgun (WGS) entry which is preliminary data.</text>
</comment>
<reference evidence="3" key="2">
    <citation type="journal article" date="2021" name="Mar. Drugs">
        <title>Genome Reduction and Secondary Metabolism of the Marine Sponge-Associated Cyanobacterium Leptothoe.</title>
        <authorList>
            <person name="Konstantinou D."/>
            <person name="Popin R.V."/>
            <person name="Fewer D.P."/>
            <person name="Sivonen K."/>
            <person name="Gkelis S."/>
        </authorList>
    </citation>
    <scope>NUCLEOTIDE SEQUENCE</scope>
    <source>
        <strain evidence="3">TAU-MAC 1115</strain>
    </source>
</reference>
<dbReference type="Pfam" id="PF20028">
    <property type="entry name" value="VMAP-C"/>
    <property type="match status" value="1"/>
</dbReference>
<dbReference type="GO" id="GO:0019284">
    <property type="term" value="P:L-methionine salvage from S-adenosylmethionine"/>
    <property type="evidence" value="ECO:0007669"/>
    <property type="project" value="TreeGrafter"/>
</dbReference>
<evidence type="ECO:0000259" key="1">
    <source>
        <dbReference type="Pfam" id="PF01048"/>
    </source>
</evidence>
<dbReference type="InterPro" id="IPR000845">
    <property type="entry name" value="Nucleoside_phosphorylase_d"/>
</dbReference>
<dbReference type="PANTHER" id="PTHR46832">
    <property type="entry name" value="5'-METHYLTHIOADENOSINE/S-ADENOSYLHOMOCYSTEINE NUCLEOSIDASE"/>
    <property type="match status" value="1"/>
</dbReference>
<evidence type="ECO:0000313" key="3">
    <source>
        <dbReference type="EMBL" id="MBT9317480.1"/>
    </source>
</evidence>
<dbReference type="GO" id="GO:0005829">
    <property type="term" value="C:cytosol"/>
    <property type="evidence" value="ECO:0007669"/>
    <property type="project" value="TreeGrafter"/>
</dbReference>
<dbReference type="RefSeq" id="WP_215610544.1">
    <property type="nucleotide sequence ID" value="NZ_JADOES010000048.1"/>
</dbReference>
<dbReference type="AlphaFoldDB" id="A0A947DI68"/>
<protein>
    <submittedName>
        <fullName evidence="3">5'-methylthioadenosine/S-adenosylhomocysteine nucleosidase</fullName>
    </submittedName>
</protein>
<gene>
    <name evidence="3" type="ORF">IXB50_18815</name>
</gene>
<dbReference type="GO" id="GO:0008930">
    <property type="term" value="F:methylthioadenosine nucleosidase activity"/>
    <property type="evidence" value="ECO:0007669"/>
    <property type="project" value="TreeGrafter"/>
</dbReference>
<dbReference type="CDD" id="cd09008">
    <property type="entry name" value="MTAN"/>
    <property type="match status" value="1"/>
</dbReference>
<evidence type="ECO:0000313" key="4">
    <source>
        <dbReference type="Proteomes" id="UP000717364"/>
    </source>
</evidence>
<dbReference type="GO" id="GO:0008782">
    <property type="term" value="F:adenosylhomocysteine nucleosidase activity"/>
    <property type="evidence" value="ECO:0007669"/>
    <property type="project" value="TreeGrafter"/>
</dbReference>
<dbReference type="Gene3D" id="3.40.50.1580">
    <property type="entry name" value="Nucleoside phosphorylase domain"/>
    <property type="match status" value="1"/>
</dbReference>